<sequence>MKNAEFRPKLNPASKPIKFRSKSEVAFLLKDCLKPQVTIAIGSLIQVALCAILPFRWAVVPPAAAILNSLITTLIQARSTKPNEYDEAIIPGRATAQLPSSSGTFGSEPSANSVVVFHLGIQANHPLGLAAPGMKEISKYYTAMLKDLESHREEYGLLSYSNWRGDERSSNNTLLIIYHFRDLDGLHRFAHGDIHRKGWDYFNKTKPQHIGIFHETYSVPAREYENIYVNCHPVLMGRATVKTTPVGKEEEDRWMNTLVSADMPALKTQYARMSRDEHGNLKEKK</sequence>
<dbReference type="InterPro" id="IPR025444">
    <property type="entry name" value="Monooxy_af470"/>
</dbReference>
<evidence type="ECO:0008006" key="3">
    <source>
        <dbReference type="Google" id="ProtNLM"/>
    </source>
</evidence>
<name>A0A395S9K8_9HYPO</name>
<evidence type="ECO:0000313" key="2">
    <source>
        <dbReference type="Proteomes" id="UP000266234"/>
    </source>
</evidence>
<protein>
    <recommendedName>
        <fullName evidence="3">Monooxygenase</fullName>
    </recommendedName>
</protein>
<dbReference type="AlphaFoldDB" id="A0A395S9K8"/>
<dbReference type="Proteomes" id="UP000266234">
    <property type="component" value="Unassembled WGS sequence"/>
</dbReference>
<dbReference type="Pfam" id="PF13826">
    <property type="entry name" value="Monooxy_af470-like"/>
    <property type="match status" value="1"/>
</dbReference>
<evidence type="ECO:0000313" key="1">
    <source>
        <dbReference type="EMBL" id="RGP69020.1"/>
    </source>
</evidence>
<dbReference type="EMBL" id="PXOG01000187">
    <property type="protein sequence ID" value="RGP69020.1"/>
    <property type="molecule type" value="Genomic_DNA"/>
</dbReference>
<reference evidence="1 2" key="1">
    <citation type="journal article" date="2018" name="PLoS Pathog.">
        <title>Evolution of structural diversity of trichothecenes, a family of toxins produced by plant pathogenic and entomopathogenic fungi.</title>
        <authorList>
            <person name="Proctor R.H."/>
            <person name="McCormick S.P."/>
            <person name="Kim H.S."/>
            <person name="Cardoza R.E."/>
            <person name="Stanley A.M."/>
            <person name="Lindo L."/>
            <person name="Kelly A."/>
            <person name="Brown D.W."/>
            <person name="Lee T."/>
            <person name="Vaughan M.M."/>
            <person name="Alexander N.J."/>
            <person name="Busman M."/>
            <person name="Gutierrez S."/>
        </authorList>
    </citation>
    <scope>NUCLEOTIDE SEQUENCE [LARGE SCALE GENOMIC DNA]</scope>
    <source>
        <strain evidence="1 2">NRRL 20695</strain>
    </source>
</reference>
<comment type="caution">
    <text evidence="1">The sequence shown here is derived from an EMBL/GenBank/DDBJ whole genome shotgun (WGS) entry which is preliminary data.</text>
</comment>
<gene>
    <name evidence="1" type="ORF">FLONG3_7972</name>
</gene>
<keyword evidence="2" id="KW-1185">Reference proteome</keyword>
<organism evidence="1 2">
    <name type="scientific">Fusarium longipes</name>
    <dbReference type="NCBI Taxonomy" id="694270"/>
    <lineage>
        <taxon>Eukaryota</taxon>
        <taxon>Fungi</taxon>
        <taxon>Dikarya</taxon>
        <taxon>Ascomycota</taxon>
        <taxon>Pezizomycotina</taxon>
        <taxon>Sordariomycetes</taxon>
        <taxon>Hypocreomycetidae</taxon>
        <taxon>Hypocreales</taxon>
        <taxon>Nectriaceae</taxon>
        <taxon>Fusarium</taxon>
    </lineage>
</organism>
<proteinExistence type="predicted"/>
<dbReference type="STRING" id="694270.A0A395S9K8"/>
<accession>A0A395S9K8</accession>
<dbReference type="OrthoDB" id="3202396at2759"/>